<accession>A0A239FG72</accession>
<proteinExistence type="predicted"/>
<dbReference type="InterPro" id="IPR027417">
    <property type="entry name" value="P-loop_NTPase"/>
</dbReference>
<protein>
    <recommendedName>
        <fullName evidence="3">Sulfotransferase domain-containing protein</fullName>
    </recommendedName>
</protein>
<evidence type="ECO:0000313" key="1">
    <source>
        <dbReference type="EMBL" id="SNS55797.1"/>
    </source>
</evidence>
<dbReference type="Proteomes" id="UP000198393">
    <property type="component" value="Unassembled WGS sequence"/>
</dbReference>
<sequence>MNYKNLKWYVSNRLSEFASIYHLLVSILLRNDGEIEKNSSIVIEGFPRSANTFSYWAFRFSQENFEEMHVAHHRHKISQIILGVKRGLPVIVLIRNPEDAIASLKIRHPEFTYRTMLKVYIFYYSKVIELKNNVIIADFDQVINNYSSILEQVNRKFGTNFSMFEATPENLKKIKETISQLDDVTRDPTKFSSRVALPNDERKGYKEQILKEINSNSALLKKAKDIYHNLTNQLP</sequence>
<keyword evidence="2" id="KW-1185">Reference proteome</keyword>
<evidence type="ECO:0000313" key="2">
    <source>
        <dbReference type="Proteomes" id="UP000198393"/>
    </source>
</evidence>
<dbReference type="OrthoDB" id="1493182at2"/>
<dbReference type="EMBL" id="FZPD01000001">
    <property type="protein sequence ID" value="SNS55797.1"/>
    <property type="molecule type" value="Genomic_DNA"/>
</dbReference>
<gene>
    <name evidence="1" type="ORF">SAMN05421640_0654</name>
</gene>
<evidence type="ECO:0008006" key="3">
    <source>
        <dbReference type="Google" id="ProtNLM"/>
    </source>
</evidence>
<reference evidence="1 2" key="1">
    <citation type="submission" date="2017-06" db="EMBL/GenBank/DDBJ databases">
        <authorList>
            <person name="Kim H.J."/>
            <person name="Triplett B.A."/>
        </authorList>
    </citation>
    <scope>NUCLEOTIDE SEQUENCE [LARGE SCALE GENOMIC DNA]</scope>
    <source>
        <strain evidence="1 2">DSM 19307</strain>
    </source>
</reference>
<organism evidence="1 2">
    <name type="scientific">Ekhidna lutea</name>
    <dbReference type="NCBI Taxonomy" id="447679"/>
    <lineage>
        <taxon>Bacteria</taxon>
        <taxon>Pseudomonadati</taxon>
        <taxon>Bacteroidota</taxon>
        <taxon>Cytophagia</taxon>
        <taxon>Cytophagales</taxon>
        <taxon>Reichenbachiellaceae</taxon>
        <taxon>Ekhidna</taxon>
    </lineage>
</organism>
<name>A0A239FG72_EKHLU</name>
<dbReference type="AlphaFoldDB" id="A0A239FG72"/>
<dbReference type="RefSeq" id="WP_089355407.1">
    <property type="nucleotide sequence ID" value="NZ_FZPD01000001.1"/>
</dbReference>
<dbReference type="SUPFAM" id="SSF52540">
    <property type="entry name" value="P-loop containing nucleoside triphosphate hydrolases"/>
    <property type="match status" value="1"/>
</dbReference>